<evidence type="ECO:0000313" key="13">
    <source>
        <dbReference type="EMBL" id="KAK3328159.1"/>
    </source>
</evidence>
<protein>
    <submittedName>
        <fullName evidence="13">60Kd inner membrane protein-domain-containing protein</fullName>
    </submittedName>
</protein>
<evidence type="ECO:0000256" key="4">
    <source>
        <dbReference type="ARBA" id="ARBA00022792"/>
    </source>
</evidence>
<reference evidence="13" key="1">
    <citation type="journal article" date="2023" name="Mol. Phylogenet. Evol.">
        <title>Genome-scale phylogeny and comparative genomics of the fungal order Sordariales.</title>
        <authorList>
            <person name="Hensen N."/>
            <person name="Bonometti L."/>
            <person name="Westerberg I."/>
            <person name="Brannstrom I.O."/>
            <person name="Guillou S."/>
            <person name="Cros-Aarteil S."/>
            <person name="Calhoun S."/>
            <person name="Haridas S."/>
            <person name="Kuo A."/>
            <person name="Mondo S."/>
            <person name="Pangilinan J."/>
            <person name="Riley R."/>
            <person name="LaButti K."/>
            <person name="Andreopoulos B."/>
            <person name="Lipzen A."/>
            <person name="Chen C."/>
            <person name="Yan M."/>
            <person name="Daum C."/>
            <person name="Ng V."/>
            <person name="Clum A."/>
            <person name="Steindorff A."/>
            <person name="Ohm R.A."/>
            <person name="Martin F."/>
            <person name="Silar P."/>
            <person name="Natvig D.O."/>
            <person name="Lalanne C."/>
            <person name="Gautier V."/>
            <person name="Ament-Velasquez S.L."/>
            <person name="Kruys A."/>
            <person name="Hutchinson M.I."/>
            <person name="Powell A.J."/>
            <person name="Barry K."/>
            <person name="Miller A.N."/>
            <person name="Grigoriev I.V."/>
            <person name="Debuchy R."/>
            <person name="Gladieux P."/>
            <person name="Hiltunen Thoren M."/>
            <person name="Johannesson H."/>
        </authorList>
    </citation>
    <scope>NUCLEOTIDE SEQUENCE</scope>
    <source>
        <strain evidence="13">SMH4131-1</strain>
    </source>
</reference>
<keyword evidence="7" id="KW-0496">Mitochondrion</keyword>
<evidence type="ECO:0000256" key="1">
    <source>
        <dbReference type="ARBA" id="ARBA00004448"/>
    </source>
</evidence>
<dbReference type="Pfam" id="PF02096">
    <property type="entry name" value="60KD_IMP"/>
    <property type="match status" value="1"/>
</dbReference>
<evidence type="ECO:0000256" key="7">
    <source>
        <dbReference type="ARBA" id="ARBA00023128"/>
    </source>
</evidence>
<keyword evidence="10" id="KW-0175">Coiled coil</keyword>
<feature type="transmembrane region" description="Helical" evidence="11">
    <location>
        <begin position="240"/>
        <end position="257"/>
    </location>
</feature>
<dbReference type="GO" id="GO:0032979">
    <property type="term" value="P:protein insertion into mitochondrial inner membrane from matrix"/>
    <property type="evidence" value="ECO:0007669"/>
    <property type="project" value="TreeGrafter"/>
</dbReference>
<keyword evidence="6 11" id="KW-1133">Transmembrane helix</keyword>
<dbReference type="EMBL" id="JAUEPO010000003">
    <property type="protein sequence ID" value="KAK3328159.1"/>
    <property type="molecule type" value="Genomic_DNA"/>
</dbReference>
<feature type="coiled-coil region" evidence="10">
    <location>
        <begin position="418"/>
        <end position="461"/>
    </location>
</feature>
<evidence type="ECO:0000259" key="12">
    <source>
        <dbReference type="Pfam" id="PF02096"/>
    </source>
</evidence>
<evidence type="ECO:0000256" key="5">
    <source>
        <dbReference type="ARBA" id="ARBA00022946"/>
    </source>
</evidence>
<feature type="transmembrane region" description="Helical" evidence="11">
    <location>
        <begin position="320"/>
        <end position="336"/>
    </location>
</feature>
<evidence type="ECO:0000313" key="14">
    <source>
        <dbReference type="Proteomes" id="UP001286456"/>
    </source>
</evidence>
<evidence type="ECO:0000256" key="11">
    <source>
        <dbReference type="SAM" id="Phobius"/>
    </source>
</evidence>
<comment type="subcellular location">
    <subcellularLocation>
        <location evidence="9">Membrane</location>
        <topology evidence="9">Multi-pass membrane protein</topology>
    </subcellularLocation>
    <subcellularLocation>
        <location evidence="1">Mitochondrion inner membrane</location>
        <topology evidence="1">Multi-pass membrane protein</topology>
    </subcellularLocation>
</comment>
<dbReference type="PANTHER" id="PTHR12428">
    <property type="entry name" value="OXA1"/>
    <property type="match status" value="1"/>
</dbReference>
<dbReference type="GO" id="GO:0032977">
    <property type="term" value="F:membrane insertase activity"/>
    <property type="evidence" value="ECO:0007669"/>
    <property type="project" value="InterPro"/>
</dbReference>
<dbReference type="PANTHER" id="PTHR12428:SF66">
    <property type="entry name" value="MITOCHONDRIAL INNER MEMBRANE PROTEIN OXA1L"/>
    <property type="match status" value="1"/>
</dbReference>
<feature type="transmembrane region" description="Helical" evidence="11">
    <location>
        <begin position="156"/>
        <end position="179"/>
    </location>
</feature>
<evidence type="ECO:0000256" key="2">
    <source>
        <dbReference type="ARBA" id="ARBA00009877"/>
    </source>
</evidence>
<reference evidence="13" key="2">
    <citation type="submission" date="2023-06" db="EMBL/GenBank/DDBJ databases">
        <authorList>
            <consortium name="Lawrence Berkeley National Laboratory"/>
            <person name="Haridas S."/>
            <person name="Hensen N."/>
            <person name="Bonometti L."/>
            <person name="Westerberg I."/>
            <person name="Brannstrom I.O."/>
            <person name="Guillou S."/>
            <person name="Cros-Aarteil S."/>
            <person name="Calhoun S."/>
            <person name="Kuo A."/>
            <person name="Mondo S."/>
            <person name="Pangilinan J."/>
            <person name="Riley R."/>
            <person name="Labutti K."/>
            <person name="Andreopoulos B."/>
            <person name="Lipzen A."/>
            <person name="Chen C."/>
            <person name="Yanf M."/>
            <person name="Daum C."/>
            <person name="Ng V."/>
            <person name="Clum A."/>
            <person name="Steindorff A."/>
            <person name="Ohm R."/>
            <person name="Martin F."/>
            <person name="Silar P."/>
            <person name="Natvig D."/>
            <person name="Lalanne C."/>
            <person name="Gautier V."/>
            <person name="Ament-Velasquez S.L."/>
            <person name="Kruys A."/>
            <person name="Hutchinson M.I."/>
            <person name="Powell A.J."/>
            <person name="Barry K."/>
            <person name="Miller A.N."/>
            <person name="Grigoriev I.V."/>
            <person name="Debuchy R."/>
            <person name="Gladieux P."/>
            <person name="Thoren M.H."/>
            <person name="Johannesson H."/>
        </authorList>
    </citation>
    <scope>NUCLEOTIDE SEQUENCE</scope>
    <source>
        <strain evidence="13">SMH4131-1</strain>
    </source>
</reference>
<proteinExistence type="inferred from homology"/>
<sequence length="471" mass="51156">MLPSRGLLRARPSLGLARAALHKSASQSAASSSRQFGTALRNTNSAASFNGRRIGGPVAITAVAFSQHLFSARQARYASTQPTAAAAASPAAAPSPSAGAPDVSADLASSTDFSSLVNLTGSDLLNMPEQIGFLKALGLDYGWGPTAMMEYALEHIYIYTGLPWWASITVLAVGLRIAIFKPSLDATVQSQKLQDLRKNPRYEAATQAVKEAAMKSKDPLAMQAARTELRNMNRAAGFKMWKTLIPMINVPIGYGMFRLMKGMAALPVPSLETGGFLWFPDLTVADPYFVLPIVTAVWVALGFKQSIPYMAPAQQKTMKIMGVVMLPLSLLFTAYIPAGAQLYFLIAGVGHTLQLMLFYAPWFRKLAGLAPLSTESTGSALRPNNTWQAPRVINTTARVAEPAKAQSNIISSTMGPMVEAAKEKLANYNNRDQKEKEVTAAREYEAKRALEEKEKLAMRREIKLSRKRRNV</sequence>
<feature type="transmembrane region" description="Helical" evidence="11">
    <location>
        <begin position="277"/>
        <end position="299"/>
    </location>
</feature>
<dbReference type="Proteomes" id="UP001286456">
    <property type="component" value="Unassembled WGS sequence"/>
</dbReference>
<keyword evidence="14" id="KW-1185">Reference proteome</keyword>
<keyword evidence="4" id="KW-0999">Mitochondrion inner membrane</keyword>
<accession>A0AAE0MEI9</accession>
<comment type="caution">
    <text evidence="13">The sequence shown here is derived from an EMBL/GenBank/DDBJ whole genome shotgun (WGS) entry which is preliminary data.</text>
</comment>
<keyword evidence="8 11" id="KW-0472">Membrane</keyword>
<evidence type="ECO:0000256" key="9">
    <source>
        <dbReference type="RuleBase" id="RU003945"/>
    </source>
</evidence>
<gene>
    <name evidence="13" type="ORF">B0T19DRAFT_184056</name>
</gene>
<name>A0AAE0MEI9_9PEZI</name>
<dbReference type="InterPro" id="IPR001708">
    <property type="entry name" value="YidC/ALB3/OXA1/COX18"/>
</dbReference>
<evidence type="ECO:0000256" key="10">
    <source>
        <dbReference type="SAM" id="Coils"/>
    </source>
</evidence>
<evidence type="ECO:0000256" key="3">
    <source>
        <dbReference type="ARBA" id="ARBA00022692"/>
    </source>
</evidence>
<evidence type="ECO:0000256" key="6">
    <source>
        <dbReference type="ARBA" id="ARBA00022989"/>
    </source>
</evidence>
<dbReference type="AlphaFoldDB" id="A0AAE0MEI9"/>
<feature type="domain" description="Membrane insertase YidC/Oxa/ALB C-terminal" evidence="12">
    <location>
        <begin position="164"/>
        <end position="357"/>
    </location>
</feature>
<comment type="similarity">
    <text evidence="2 9">Belongs to the OXA1/ALB3/YidC family.</text>
</comment>
<evidence type="ECO:0000256" key="8">
    <source>
        <dbReference type="ARBA" id="ARBA00023136"/>
    </source>
</evidence>
<dbReference type="GO" id="GO:0005743">
    <property type="term" value="C:mitochondrial inner membrane"/>
    <property type="evidence" value="ECO:0007669"/>
    <property type="project" value="UniProtKB-SubCell"/>
</dbReference>
<keyword evidence="5" id="KW-0809">Transit peptide</keyword>
<dbReference type="InterPro" id="IPR028055">
    <property type="entry name" value="YidC/Oxa/ALB_C"/>
</dbReference>
<keyword evidence="3 9" id="KW-0812">Transmembrane</keyword>
<organism evidence="13 14">
    <name type="scientific">Cercophora scortea</name>
    <dbReference type="NCBI Taxonomy" id="314031"/>
    <lineage>
        <taxon>Eukaryota</taxon>
        <taxon>Fungi</taxon>
        <taxon>Dikarya</taxon>
        <taxon>Ascomycota</taxon>
        <taxon>Pezizomycotina</taxon>
        <taxon>Sordariomycetes</taxon>
        <taxon>Sordariomycetidae</taxon>
        <taxon>Sordariales</taxon>
        <taxon>Lasiosphaeriaceae</taxon>
        <taxon>Cercophora</taxon>
    </lineage>
</organism>
<dbReference type="CDD" id="cd20069">
    <property type="entry name" value="5TM_Oxa1-like"/>
    <property type="match status" value="1"/>
</dbReference>